<evidence type="ECO:0000313" key="3">
    <source>
        <dbReference type="EMBL" id="RIY34964.1"/>
    </source>
</evidence>
<dbReference type="AlphaFoldDB" id="A0A3A1YFF7"/>
<feature type="transmembrane region" description="Helical" evidence="2">
    <location>
        <begin position="17"/>
        <end position="35"/>
    </location>
</feature>
<evidence type="ECO:0000313" key="4">
    <source>
        <dbReference type="Proteomes" id="UP000265916"/>
    </source>
</evidence>
<dbReference type="RefSeq" id="WP_119532487.1">
    <property type="nucleotide sequence ID" value="NZ_NRJG01000160.1"/>
</dbReference>
<evidence type="ECO:0000256" key="2">
    <source>
        <dbReference type="SAM" id="Phobius"/>
    </source>
</evidence>
<sequence length="216" mass="24002">MKEKMKRAFDRSSYTKIYIYAGIIVLCVVLYLFVFRDTSNKDSILLSKNETATVQINSPQETTEETLQEETLPAETEAENDAQPETPVAAPVAQPQEAKKAAQNDTATTNQTATTTADNNLIPLVPENAPYTNLQTTLYQVKKGQTAGTIFAREKGVIFQMANVNKAIERLGENDKIYIKRDSSGQIVVLAIDRARGGFIGQYVLVDKKFVFVSKR</sequence>
<dbReference type="Proteomes" id="UP000265916">
    <property type="component" value="Unassembled WGS sequence"/>
</dbReference>
<keyword evidence="2" id="KW-0812">Transmembrane</keyword>
<gene>
    <name evidence="3" type="ORF">CKF58_07340</name>
</gene>
<keyword evidence="2" id="KW-0472">Membrane</keyword>
<evidence type="ECO:0000256" key="1">
    <source>
        <dbReference type="SAM" id="MobiDB-lite"/>
    </source>
</evidence>
<organism evidence="3 4">
    <name type="scientific">Psittacicella hinzii</name>
    <dbReference type="NCBI Taxonomy" id="2028575"/>
    <lineage>
        <taxon>Bacteria</taxon>
        <taxon>Pseudomonadati</taxon>
        <taxon>Pseudomonadota</taxon>
        <taxon>Gammaproteobacteria</taxon>
        <taxon>Pasteurellales</taxon>
        <taxon>Psittacicellaceae</taxon>
        <taxon>Psittacicella</taxon>
    </lineage>
</organism>
<comment type="caution">
    <text evidence="3">The sequence shown here is derived from an EMBL/GenBank/DDBJ whole genome shotgun (WGS) entry which is preliminary data.</text>
</comment>
<name>A0A3A1YFF7_9GAMM</name>
<feature type="region of interest" description="Disordered" evidence="1">
    <location>
        <begin position="55"/>
        <end position="124"/>
    </location>
</feature>
<keyword evidence="2" id="KW-1133">Transmembrane helix</keyword>
<accession>A0A3A1YFF7</accession>
<feature type="compositionally biased region" description="Low complexity" evidence="1">
    <location>
        <begin position="83"/>
        <end position="96"/>
    </location>
</feature>
<keyword evidence="4" id="KW-1185">Reference proteome</keyword>
<protein>
    <submittedName>
        <fullName evidence="3">Uncharacterized protein</fullName>
    </submittedName>
</protein>
<dbReference type="EMBL" id="NRJG01000160">
    <property type="protein sequence ID" value="RIY34964.1"/>
    <property type="molecule type" value="Genomic_DNA"/>
</dbReference>
<feature type="compositionally biased region" description="Low complexity" evidence="1">
    <location>
        <begin position="103"/>
        <end position="120"/>
    </location>
</feature>
<reference evidence="3 4" key="1">
    <citation type="submission" date="2017-08" db="EMBL/GenBank/DDBJ databases">
        <title>Reclassification of Bisgaard taxon 37 and 44.</title>
        <authorList>
            <person name="Christensen H."/>
        </authorList>
    </citation>
    <scope>NUCLEOTIDE SEQUENCE [LARGE SCALE GENOMIC DNA]</scope>
    <source>
        <strain evidence="3 4">111</strain>
    </source>
</reference>
<proteinExistence type="predicted"/>